<evidence type="ECO:0000256" key="1">
    <source>
        <dbReference type="ARBA" id="ARBA00022729"/>
    </source>
</evidence>
<reference evidence="4" key="1">
    <citation type="submission" date="2021-01" db="EMBL/GenBank/DDBJ databases">
        <title>Modified the classification status of verrucomicrobia.</title>
        <authorList>
            <person name="Feng X."/>
        </authorList>
    </citation>
    <scope>NUCLEOTIDE SEQUENCE</scope>
    <source>
        <strain evidence="4">KCTC 22201</strain>
    </source>
</reference>
<dbReference type="Proteomes" id="UP000658278">
    <property type="component" value="Unassembled WGS sequence"/>
</dbReference>
<feature type="chain" id="PRO_5037783863" evidence="3">
    <location>
        <begin position="22"/>
        <end position="670"/>
    </location>
</feature>
<keyword evidence="2" id="KW-1133">Transmembrane helix</keyword>
<dbReference type="RefSeq" id="WP_200277966.1">
    <property type="nucleotide sequence ID" value="NZ_JAENII010000004.1"/>
</dbReference>
<dbReference type="InterPro" id="IPR011050">
    <property type="entry name" value="Pectin_lyase_fold/virulence"/>
</dbReference>
<dbReference type="NCBIfam" id="TIGR02601">
    <property type="entry name" value="autotrns_rpt"/>
    <property type="match status" value="2"/>
</dbReference>
<protein>
    <submittedName>
        <fullName evidence="4">Autotransporter-associated beta strand repeat-containing protein</fullName>
    </submittedName>
</protein>
<feature type="signal peptide" evidence="3">
    <location>
        <begin position="1"/>
        <end position="21"/>
    </location>
</feature>
<organism evidence="4 5">
    <name type="scientific">Haloferula rosea</name>
    <dbReference type="NCBI Taxonomy" id="490093"/>
    <lineage>
        <taxon>Bacteria</taxon>
        <taxon>Pseudomonadati</taxon>
        <taxon>Verrucomicrobiota</taxon>
        <taxon>Verrucomicrobiia</taxon>
        <taxon>Verrucomicrobiales</taxon>
        <taxon>Verrucomicrobiaceae</taxon>
        <taxon>Haloferula</taxon>
    </lineage>
</organism>
<evidence type="ECO:0000313" key="5">
    <source>
        <dbReference type="Proteomes" id="UP000658278"/>
    </source>
</evidence>
<gene>
    <name evidence="4" type="ORF">JIN81_06905</name>
</gene>
<dbReference type="SUPFAM" id="SSF51126">
    <property type="entry name" value="Pectin lyase-like"/>
    <property type="match status" value="1"/>
</dbReference>
<dbReference type="Pfam" id="PF12951">
    <property type="entry name" value="PATR"/>
    <property type="match status" value="2"/>
</dbReference>
<keyword evidence="1 3" id="KW-0732">Signal</keyword>
<dbReference type="InterPro" id="IPR013425">
    <property type="entry name" value="Autotrns_rpt"/>
</dbReference>
<keyword evidence="2" id="KW-0812">Transmembrane</keyword>
<feature type="transmembrane region" description="Helical" evidence="2">
    <location>
        <begin position="642"/>
        <end position="665"/>
    </location>
</feature>
<proteinExistence type="predicted"/>
<name>A0A934RE43_9BACT</name>
<comment type="caution">
    <text evidence="4">The sequence shown here is derived from an EMBL/GenBank/DDBJ whole genome shotgun (WGS) entry which is preliminary data.</text>
</comment>
<evidence type="ECO:0000256" key="3">
    <source>
        <dbReference type="SAM" id="SignalP"/>
    </source>
</evidence>
<sequence length="670" mass="67684">MYRSHTFPLSLAASLIGLSHAQDLYWSGDGGTQGGGDPQDITAYQWNNSDNWATNLGGTPSGSAPSNTDHVEFTTTDELSESFIVHLNNNNRDVGIVSVRSTGSLQFIHDNNPSSPNSASLGITERFTSQVGAGPVTFGTLDDTIVSGSDTIADYQNISVEALSNALEIENNSSNAITFDGVLRADSSVSGAATITLSGTGSGGFVFNNDIDNTTGSGTAVVNLVVNTASNTVTELNASSDYSGGTSILSGIVKLGHVFALGDSAGGAAGEGVISSLTGTLDVNGLDIANPLANGSSGTIDDGTITNTGGSANLTGMGNFIAFGSAGDERNINIDGTGEIILGQQIAGRYSITKDGSNTLRLTNGSNSYNQGTTLNGGVLIVEDDSALGFGTLTINGGTFAADNTTVELANNVVVNADFTTGGFGSRTEFNGDVDLGGDTRAITLESTTGFNGVISNGGVEIIGDSASRTVTFTGENTYSGPTIVTSGTLVVDGSIENSTISVSAGATLGGSGTVGDVTIATGAFHNPGNSPGIMGTGDYNLSGSVIIEVIGSTPGVGGHDQIDVTGTVDITGGTLVDQFTAGSFVNGDMLFILVNDGTDAITGTFTGLAQGDTVTNYDGLDWVISYNADSAGSTFTGGNDIALMAVPEPSISVLFGSLGVLAILRRRRM</sequence>
<accession>A0A934RE43</accession>
<dbReference type="AlphaFoldDB" id="A0A934RE43"/>
<keyword evidence="2" id="KW-0472">Membrane</keyword>
<dbReference type="NCBIfam" id="TIGR02595">
    <property type="entry name" value="PEP_CTERM"/>
    <property type="match status" value="1"/>
</dbReference>
<evidence type="ECO:0000313" key="4">
    <source>
        <dbReference type="EMBL" id="MBK1826740.1"/>
    </source>
</evidence>
<dbReference type="InterPro" id="IPR013424">
    <property type="entry name" value="Ice-binding_C"/>
</dbReference>
<dbReference type="EMBL" id="JAENII010000004">
    <property type="protein sequence ID" value="MBK1826740.1"/>
    <property type="molecule type" value="Genomic_DNA"/>
</dbReference>
<keyword evidence="5" id="KW-1185">Reference proteome</keyword>
<evidence type="ECO:0000256" key="2">
    <source>
        <dbReference type="SAM" id="Phobius"/>
    </source>
</evidence>